<dbReference type="RefSeq" id="XP_018001185.1">
    <property type="nucleotide sequence ID" value="XM_018148570.1"/>
</dbReference>
<dbReference type="CDD" id="cd18186">
    <property type="entry name" value="BTB_POZ_ZBTB_KLHL-like"/>
    <property type="match status" value="1"/>
</dbReference>
<reference evidence="2 3" key="1">
    <citation type="submission" date="2015-06" db="EMBL/GenBank/DDBJ databases">
        <title>Draft genome of the ant-associated black yeast Phialophora attae CBS 131958.</title>
        <authorList>
            <person name="Moreno L.F."/>
            <person name="Stielow B.J."/>
            <person name="de Hoog S."/>
            <person name="Vicente V.A."/>
            <person name="Weiss V.A."/>
            <person name="de Vries M."/>
            <person name="Cruz L.M."/>
            <person name="Souza E.M."/>
        </authorList>
    </citation>
    <scope>NUCLEOTIDE SEQUENCE [LARGE SCALE GENOMIC DNA]</scope>
    <source>
        <strain evidence="2 3">CBS 131958</strain>
    </source>
</reference>
<evidence type="ECO:0000313" key="2">
    <source>
        <dbReference type="EMBL" id="KPI41222.1"/>
    </source>
</evidence>
<dbReference type="OrthoDB" id="194443at2759"/>
<comment type="caution">
    <text evidence="2">The sequence shown here is derived from an EMBL/GenBank/DDBJ whole genome shotgun (WGS) entry which is preliminary data.</text>
</comment>
<name>A0A0N1H5T7_9EURO</name>
<evidence type="ECO:0000256" key="1">
    <source>
        <dbReference type="SAM" id="MobiDB-lite"/>
    </source>
</evidence>
<organism evidence="2 3">
    <name type="scientific">Cyphellophora attinorum</name>
    <dbReference type="NCBI Taxonomy" id="1664694"/>
    <lineage>
        <taxon>Eukaryota</taxon>
        <taxon>Fungi</taxon>
        <taxon>Dikarya</taxon>
        <taxon>Ascomycota</taxon>
        <taxon>Pezizomycotina</taxon>
        <taxon>Eurotiomycetes</taxon>
        <taxon>Chaetothyriomycetidae</taxon>
        <taxon>Chaetothyriales</taxon>
        <taxon>Cyphellophoraceae</taxon>
        <taxon>Cyphellophora</taxon>
    </lineage>
</organism>
<keyword evidence="3" id="KW-1185">Reference proteome</keyword>
<protein>
    <recommendedName>
        <fullName evidence="4">BTB domain-containing protein</fullName>
    </recommendedName>
</protein>
<evidence type="ECO:0000313" key="3">
    <source>
        <dbReference type="Proteomes" id="UP000038010"/>
    </source>
</evidence>
<gene>
    <name evidence="2" type="ORF">AB675_8146</name>
</gene>
<dbReference type="SUPFAM" id="SSF54695">
    <property type="entry name" value="POZ domain"/>
    <property type="match status" value="1"/>
</dbReference>
<dbReference type="Proteomes" id="UP000038010">
    <property type="component" value="Unassembled WGS sequence"/>
</dbReference>
<accession>A0A0N1H5T7</accession>
<dbReference type="Gene3D" id="3.30.710.10">
    <property type="entry name" value="Potassium Channel Kv1.1, Chain A"/>
    <property type="match status" value="1"/>
</dbReference>
<sequence length="285" mass="31594">MATPQDQSATKATSSTPIAKMRYSDHVQSQIIAVHVTNDSTTKTFHLPSTMLHQSSAYFRGCLSNSFAEALSHEVTLPETDASTFALFVDWLAQPTPTMSSLTSSQCIDLWLLADRLLCDRLGHDCLGRLRSLHTITPGTTFGPDFRVPEEAKAELLLHITQSGQTASSSLRRWYIELVAKAMQVPTKGQLLMKAQAWSQLEKDVLNEVLLAIVRQHGATGQRTRPEEDGRHAAPSQNPHDDKVKLLVRTLRVSADRATALLRNNDNDIDRAIYAHHGIPAPRTR</sequence>
<feature type="region of interest" description="Disordered" evidence="1">
    <location>
        <begin position="218"/>
        <end position="241"/>
    </location>
</feature>
<dbReference type="GeneID" id="28740449"/>
<evidence type="ECO:0008006" key="4">
    <source>
        <dbReference type="Google" id="ProtNLM"/>
    </source>
</evidence>
<dbReference type="EMBL" id="LFJN01000010">
    <property type="protein sequence ID" value="KPI41222.1"/>
    <property type="molecule type" value="Genomic_DNA"/>
</dbReference>
<proteinExistence type="predicted"/>
<dbReference type="AlphaFoldDB" id="A0A0N1H5T7"/>
<dbReference type="InterPro" id="IPR011333">
    <property type="entry name" value="SKP1/BTB/POZ_sf"/>
</dbReference>
<dbReference type="VEuPathDB" id="FungiDB:AB675_8146"/>